<dbReference type="RefSeq" id="WP_217333230.1">
    <property type="nucleotide sequence ID" value="NZ_JAHQZT010000001.1"/>
</dbReference>
<proteinExistence type="predicted"/>
<accession>A0ABS6M6J3</accession>
<evidence type="ECO:0000313" key="1">
    <source>
        <dbReference type="EMBL" id="MBV0931800.1"/>
    </source>
</evidence>
<keyword evidence="2" id="KW-1185">Reference proteome</keyword>
<evidence type="ECO:0000313" key="2">
    <source>
        <dbReference type="Proteomes" id="UP000755551"/>
    </source>
</evidence>
<gene>
    <name evidence="1" type="ORF">KTN04_00385</name>
</gene>
<organism evidence="1 2">
    <name type="scientific">Marinobacterium weihaiense</name>
    <dbReference type="NCBI Taxonomy" id="2851016"/>
    <lineage>
        <taxon>Bacteria</taxon>
        <taxon>Pseudomonadati</taxon>
        <taxon>Pseudomonadota</taxon>
        <taxon>Gammaproteobacteria</taxon>
        <taxon>Oceanospirillales</taxon>
        <taxon>Oceanospirillaceae</taxon>
        <taxon>Marinobacterium</taxon>
    </lineage>
</organism>
<sequence>MTDNLADADMLNYARTVADKVGENDRVMHQLRNNTPEQAFLGDFPQAVDDAVMGSSEAHQNQMLQILSNPQVAQGFARVVFDMLLNKGNA</sequence>
<name>A0ABS6M6J3_9GAMM</name>
<dbReference type="Proteomes" id="UP000755551">
    <property type="component" value="Unassembled WGS sequence"/>
</dbReference>
<reference evidence="1 2" key="1">
    <citation type="submission" date="2021-06" db="EMBL/GenBank/DDBJ databases">
        <title>Bacterium isolated from marine sediment.</title>
        <authorList>
            <person name="Zhu K.-L."/>
            <person name="Du Z.-J."/>
            <person name="Liang Q.-Y."/>
        </authorList>
    </citation>
    <scope>NUCLEOTIDE SEQUENCE [LARGE SCALE GENOMIC DNA]</scope>
    <source>
        <strain evidence="1 2">A346</strain>
    </source>
</reference>
<protein>
    <submittedName>
        <fullName evidence="1">Uncharacterized protein</fullName>
    </submittedName>
</protein>
<comment type="caution">
    <text evidence="1">The sequence shown here is derived from an EMBL/GenBank/DDBJ whole genome shotgun (WGS) entry which is preliminary data.</text>
</comment>
<dbReference type="EMBL" id="JAHQZT010000001">
    <property type="protein sequence ID" value="MBV0931800.1"/>
    <property type="molecule type" value="Genomic_DNA"/>
</dbReference>